<accession>A0AAV6VG71</accession>
<dbReference type="AlphaFoldDB" id="A0AAV6VG71"/>
<organism evidence="2 3">
    <name type="scientific">Oedothorax gibbosus</name>
    <dbReference type="NCBI Taxonomy" id="931172"/>
    <lineage>
        <taxon>Eukaryota</taxon>
        <taxon>Metazoa</taxon>
        <taxon>Ecdysozoa</taxon>
        <taxon>Arthropoda</taxon>
        <taxon>Chelicerata</taxon>
        <taxon>Arachnida</taxon>
        <taxon>Araneae</taxon>
        <taxon>Araneomorphae</taxon>
        <taxon>Entelegynae</taxon>
        <taxon>Araneoidea</taxon>
        <taxon>Linyphiidae</taxon>
        <taxon>Erigoninae</taxon>
        <taxon>Oedothorax</taxon>
    </lineage>
</organism>
<sequence>MVVSVQKKVLTSAEVETGVLRVSSSASDPSSPSSFLILGCTRRMSTVGKVDLGGSRSPMSLPRSLKVSKLRLKVPGPVSPERTPLKVSIIMVGPSVVVVAVVTIAVFLWCLKVSRSGALSQWCSRVDSATSNARKSIQPVLFIRRS</sequence>
<evidence type="ECO:0000313" key="3">
    <source>
        <dbReference type="Proteomes" id="UP000827092"/>
    </source>
</evidence>
<keyword evidence="3" id="KW-1185">Reference proteome</keyword>
<proteinExistence type="predicted"/>
<feature type="transmembrane region" description="Helical" evidence="1">
    <location>
        <begin position="87"/>
        <end position="111"/>
    </location>
</feature>
<dbReference type="EMBL" id="JAFNEN010000081">
    <property type="protein sequence ID" value="KAG8195672.1"/>
    <property type="molecule type" value="Genomic_DNA"/>
</dbReference>
<protein>
    <submittedName>
        <fullName evidence="2">Uncharacterized protein</fullName>
    </submittedName>
</protein>
<dbReference type="Proteomes" id="UP000827092">
    <property type="component" value="Unassembled WGS sequence"/>
</dbReference>
<keyword evidence="1" id="KW-0472">Membrane</keyword>
<name>A0AAV6VG71_9ARAC</name>
<keyword evidence="1" id="KW-1133">Transmembrane helix</keyword>
<evidence type="ECO:0000313" key="2">
    <source>
        <dbReference type="EMBL" id="KAG8195672.1"/>
    </source>
</evidence>
<evidence type="ECO:0000256" key="1">
    <source>
        <dbReference type="SAM" id="Phobius"/>
    </source>
</evidence>
<keyword evidence="1" id="KW-0812">Transmembrane</keyword>
<reference evidence="2 3" key="1">
    <citation type="journal article" date="2022" name="Nat. Ecol. Evol.">
        <title>A masculinizing supergene underlies an exaggerated male reproductive morph in a spider.</title>
        <authorList>
            <person name="Hendrickx F."/>
            <person name="De Corte Z."/>
            <person name="Sonet G."/>
            <person name="Van Belleghem S.M."/>
            <person name="Kostlbacher S."/>
            <person name="Vangestel C."/>
        </authorList>
    </citation>
    <scope>NUCLEOTIDE SEQUENCE [LARGE SCALE GENOMIC DNA]</scope>
    <source>
        <strain evidence="2">W744_W776</strain>
    </source>
</reference>
<comment type="caution">
    <text evidence="2">The sequence shown here is derived from an EMBL/GenBank/DDBJ whole genome shotgun (WGS) entry which is preliminary data.</text>
</comment>
<gene>
    <name evidence="2" type="ORF">JTE90_003817</name>
</gene>